<dbReference type="InterPro" id="IPR036770">
    <property type="entry name" value="Ankyrin_rpt-contain_sf"/>
</dbReference>
<feature type="compositionally biased region" description="Basic residues" evidence="4">
    <location>
        <begin position="177"/>
        <end position="188"/>
    </location>
</feature>
<evidence type="ECO:0000256" key="4">
    <source>
        <dbReference type="SAM" id="MobiDB-lite"/>
    </source>
</evidence>
<gene>
    <name evidence="5" type="ORF">OFUS_LOCUS11785</name>
</gene>
<dbReference type="SMART" id="SM00248">
    <property type="entry name" value="ANK"/>
    <property type="match status" value="3"/>
</dbReference>
<keyword evidence="2 3" id="KW-0040">ANK repeat</keyword>
<organism evidence="5 6">
    <name type="scientific">Owenia fusiformis</name>
    <name type="common">Polychaete worm</name>
    <dbReference type="NCBI Taxonomy" id="6347"/>
    <lineage>
        <taxon>Eukaryota</taxon>
        <taxon>Metazoa</taxon>
        <taxon>Spiralia</taxon>
        <taxon>Lophotrochozoa</taxon>
        <taxon>Annelida</taxon>
        <taxon>Polychaeta</taxon>
        <taxon>Sedentaria</taxon>
        <taxon>Canalipalpata</taxon>
        <taxon>Sabellida</taxon>
        <taxon>Oweniida</taxon>
        <taxon>Oweniidae</taxon>
        <taxon>Owenia</taxon>
    </lineage>
</organism>
<dbReference type="PANTHER" id="PTHR24171">
    <property type="entry name" value="ANKYRIN REPEAT DOMAIN-CONTAINING PROTEIN 39-RELATED"/>
    <property type="match status" value="1"/>
</dbReference>
<dbReference type="EMBL" id="CAIIXF020000006">
    <property type="protein sequence ID" value="CAH1785772.1"/>
    <property type="molecule type" value="Genomic_DNA"/>
</dbReference>
<dbReference type="PROSITE" id="PS50297">
    <property type="entry name" value="ANK_REP_REGION"/>
    <property type="match status" value="3"/>
</dbReference>
<dbReference type="PROSITE" id="PS50088">
    <property type="entry name" value="ANK_REPEAT"/>
    <property type="match status" value="3"/>
</dbReference>
<evidence type="ECO:0000313" key="5">
    <source>
        <dbReference type="EMBL" id="CAH1785772.1"/>
    </source>
</evidence>
<dbReference type="Pfam" id="PF12796">
    <property type="entry name" value="Ank_2"/>
    <property type="match status" value="1"/>
</dbReference>
<dbReference type="InterPro" id="IPR002110">
    <property type="entry name" value="Ankyrin_rpt"/>
</dbReference>
<keyword evidence="1" id="KW-0677">Repeat</keyword>
<comment type="caution">
    <text evidence="5">The sequence shown here is derived from an EMBL/GenBank/DDBJ whole genome shotgun (WGS) entry which is preliminary data.</text>
</comment>
<dbReference type="Proteomes" id="UP000749559">
    <property type="component" value="Unassembled WGS sequence"/>
</dbReference>
<dbReference type="OrthoDB" id="6064127at2759"/>
<name>A0A8S4NVE0_OWEFU</name>
<feature type="compositionally biased region" description="Basic and acidic residues" evidence="4">
    <location>
        <begin position="189"/>
        <end position="222"/>
    </location>
</feature>
<accession>A0A8S4NVE0</accession>
<evidence type="ECO:0000313" key="6">
    <source>
        <dbReference type="Proteomes" id="UP000749559"/>
    </source>
</evidence>
<sequence>RMEETIDEKGLKLRDAAQRGDLSMLYNMIDVKADINDTDEYKNTALHHACREGHLSVVKALIDAKAKLNRETKIGQTPLQLAANRGHHMVVQTLLNADAKKNKRTGYSAFTALHFATKSCHAECVKILLDCNADTEILDLIKKPAEYYAKTEEIKELYRKHKEKDAHWDKYIDKENKKSRKSARRKREKTLLEEKHVSFVEENIRKPKADSKKRDKSPHEKPNTPPKTKRDKSPHEKPNTPPKTKRDKSPHEKPNTSPKTK</sequence>
<reference evidence="5" key="1">
    <citation type="submission" date="2022-03" db="EMBL/GenBank/DDBJ databases">
        <authorList>
            <person name="Martin C."/>
        </authorList>
    </citation>
    <scope>NUCLEOTIDE SEQUENCE</scope>
</reference>
<feature type="non-terminal residue" evidence="5">
    <location>
        <position position="1"/>
    </location>
</feature>
<feature type="region of interest" description="Disordered" evidence="4">
    <location>
        <begin position="176"/>
        <end position="261"/>
    </location>
</feature>
<feature type="repeat" description="ANK" evidence="3">
    <location>
        <begin position="41"/>
        <end position="73"/>
    </location>
</feature>
<protein>
    <submittedName>
        <fullName evidence="5">Uncharacterized protein</fullName>
    </submittedName>
</protein>
<dbReference type="Gene3D" id="1.25.40.20">
    <property type="entry name" value="Ankyrin repeat-containing domain"/>
    <property type="match status" value="1"/>
</dbReference>
<dbReference type="Pfam" id="PF00023">
    <property type="entry name" value="Ank"/>
    <property type="match status" value="1"/>
</dbReference>
<proteinExistence type="predicted"/>
<feature type="repeat" description="ANK" evidence="3">
    <location>
        <begin position="108"/>
        <end position="140"/>
    </location>
</feature>
<keyword evidence="6" id="KW-1185">Reference proteome</keyword>
<evidence type="ECO:0000256" key="1">
    <source>
        <dbReference type="ARBA" id="ARBA00022737"/>
    </source>
</evidence>
<feature type="non-terminal residue" evidence="5">
    <location>
        <position position="261"/>
    </location>
</feature>
<evidence type="ECO:0000256" key="2">
    <source>
        <dbReference type="ARBA" id="ARBA00023043"/>
    </source>
</evidence>
<evidence type="ECO:0000256" key="3">
    <source>
        <dbReference type="PROSITE-ProRule" id="PRU00023"/>
    </source>
</evidence>
<dbReference type="SUPFAM" id="SSF48403">
    <property type="entry name" value="Ankyrin repeat"/>
    <property type="match status" value="1"/>
</dbReference>
<feature type="repeat" description="ANK" evidence="3">
    <location>
        <begin position="74"/>
        <end position="106"/>
    </location>
</feature>
<dbReference type="AlphaFoldDB" id="A0A8S4NVE0"/>